<keyword evidence="3" id="KW-1185">Reference proteome</keyword>
<sequence length="547" mass="58291">MDTRKPRKLRLERLEGGTETPPTSLILKKKDFSGIITAEGEPNLRHTSPLQVCPPPPGPVAFQRFSPQQQQQRQQPDYNVSLLGVQMSLQVLNPLPSPRCSPSNRYECCCSSTESAGSEHLGSASESPSTSRRQETTYFPTAVAISTTASVTAAPIANQSRRVRFRPPPTNTTTTTAATAPENCSCKEEKKEVSVSVAVKRFFQKFSELCEDLKPGTNDAPVETLPVPTILDPTTTVTSAPTVVGANHISRFHHPAKRKVSPSIGVKSNPADCPTNVIVATATTDNPFVNVPRKINVLQRQSTVEEKRTGGSSSSSTKIAQERPGRMSLRPSLMLNALRGVQRSTDETAVSGTGGAGGSGSAILPNGIIKSLTFDASAAPSDNPTRRLTRFSTLLRAPSEIVSDPDPEATSNPAAMEASNDCSTDHKALLMEVLCYCCCCCCNDGVGGRICGRGGNGRSESNRAAGGHRGRVHRDGGSAGGGGSDRRGDYANLIENHRLARLVTLLAVLAILGLVLTYIIKSIVEQQQQQNQATTPTPQLFAHSSGQ</sequence>
<feature type="region of interest" description="Disordered" evidence="1">
    <location>
        <begin position="1"/>
        <end position="25"/>
    </location>
</feature>
<evidence type="ECO:0000313" key="4">
    <source>
        <dbReference type="WBParaSite" id="maker-E.canG7_contigs_3362-snap-gene-0.4-mRNA-1"/>
    </source>
</evidence>
<feature type="region of interest" description="Disordered" evidence="1">
    <location>
        <begin position="300"/>
        <end position="330"/>
    </location>
</feature>
<protein>
    <submittedName>
        <fullName evidence="4">Uncharacterized protein</fullName>
    </submittedName>
</protein>
<dbReference type="AlphaFoldDB" id="A0A915EYH4"/>
<organism evidence="3 4">
    <name type="scientific">Echinococcus canadensis</name>
    <dbReference type="NCBI Taxonomy" id="519352"/>
    <lineage>
        <taxon>Eukaryota</taxon>
        <taxon>Metazoa</taxon>
        <taxon>Spiralia</taxon>
        <taxon>Lophotrochozoa</taxon>
        <taxon>Platyhelminthes</taxon>
        <taxon>Cestoda</taxon>
        <taxon>Eucestoda</taxon>
        <taxon>Cyclophyllidea</taxon>
        <taxon>Taeniidae</taxon>
        <taxon>Echinococcus</taxon>
        <taxon>Echinococcus canadensis group</taxon>
    </lineage>
</organism>
<proteinExistence type="predicted"/>
<evidence type="ECO:0000256" key="2">
    <source>
        <dbReference type="SAM" id="Phobius"/>
    </source>
</evidence>
<keyword evidence="2" id="KW-0812">Transmembrane</keyword>
<feature type="compositionally biased region" description="Basic and acidic residues" evidence="1">
    <location>
        <begin position="1"/>
        <end position="16"/>
    </location>
</feature>
<keyword evidence="2" id="KW-1133">Transmembrane helix</keyword>
<feature type="transmembrane region" description="Helical" evidence="2">
    <location>
        <begin position="499"/>
        <end position="520"/>
    </location>
</feature>
<keyword evidence="2" id="KW-0472">Membrane</keyword>
<reference evidence="4" key="1">
    <citation type="submission" date="2022-11" db="UniProtKB">
        <authorList>
            <consortium name="WormBaseParasite"/>
        </authorList>
    </citation>
    <scope>IDENTIFICATION</scope>
</reference>
<evidence type="ECO:0000313" key="3">
    <source>
        <dbReference type="Proteomes" id="UP000887562"/>
    </source>
</evidence>
<feature type="region of interest" description="Disordered" evidence="1">
    <location>
        <begin position="458"/>
        <end position="485"/>
    </location>
</feature>
<feature type="compositionally biased region" description="Polar residues" evidence="1">
    <location>
        <begin position="124"/>
        <end position="134"/>
    </location>
</feature>
<name>A0A915EYH4_9CEST</name>
<dbReference type="WBParaSite" id="maker-E.canG7_contigs_3362-snap-gene-0.4-mRNA-1">
    <property type="protein sequence ID" value="maker-E.canG7_contigs_3362-snap-gene-0.4-mRNA-1"/>
    <property type="gene ID" value="EcG7_10249"/>
</dbReference>
<evidence type="ECO:0000256" key="1">
    <source>
        <dbReference type="SAM" id="MobiDB-lite"/>
    </source>
</evidence>
<feature type="region of interest" description="Disordered" evidence="1">
    <location>
        <begin position="115"/>
        <end position="134"/>
    </location>
</feature>
<accession>A0A915EYH4</accession>
<feature type="region of interest" description="Disordered" evidence="1">
    <location>
        <begin position="155"/>
        <end position="177"/>
    </location>
</feature>
<dbReference type="Proteomes" id="UP000887562">
    <property type="component" value="Unplaced"/>
</dbReference>